<evidence type="ECO:0000313" key="2">
    <source>
        <dbReference type="Proteomes" id="UP000053825"/>
    </source>
</evidence>
<dbReference type="Proteomes" id="UP000053825">
    <property type="component" value="Unassembled WGS sequence"/>
</dbReference>
<name>A0A0L7RGF2_9HYME</name>
<proteinExistence type="predicted"/>
<dbReference type="EMBL" id="KQ414597">
    <property type="protein sequence ID" value="KOC69883.1"/>
    <property type="molecule type" value="Genomic_DNA"/>
</dbReference>
<dbReference type="AlphaFoldDB" id="A0A0L7RGF2"/>
<organism evidence="1 2">
    <name type="scientific">Habropoda laboriosa</name>
    <dbReference type="NCBI Taxonomy" id="597456"/>
    <lineage>
        <taxon>Eukaryota</taxon>
        <taxon>Metazoa</taxon>
        <taxon>Ecdysozoa</taxon>
        <taxon>Arthropoda</taxon>
        <taxon>Hexapoda</taxon>
        <taxon>Insecta</taxon>
        <taxon>Pterygota</taxon>
        <taxon>Neoptera</taxon>
        <taxon>Endopterygota</taxon>
        <taxon>Hymenoptera</taxon>
        <taxon>Apocrita</taxon>
        <taxon>Aculeata</taxon>
        <taxon>Apoidea</taxon>
        <taxon>Anthophila</taxon>
        <taxon>Apidae</taxon>
        <taxon>Habropoda</taxon>
    </lineage>
</organism>
<keyword evidence="2" id="KW-1185">Reference proteome</keyword>
<accession>A0A0L7RGF2</accession>
<evidence type="ECO:0000313" key="1">
    <source>
        <dbReference type="EMBL" id="KOC69883.1"/>
    </source>
</evidence>
<sequence>MSLSISPSSPEEPVTLIVESNYAKFGPDRSKGLGVNKEHTNKQNFIQNNSPNVTTSTIFHNTALIKMLFALENTVSKDLRGDDLPFLLPNRQKNVGLYKRKLNVSLKTYLKRSQVVTLKILQNCILCDKKDFDRSTNTENN</sequence>
<gene>
    <name evidence="1" type="ORF">WH47_09101</name>
</gene>
<reference evidence="1 2" key="1">
    <citation type="submission" date="2015-07" db="EMBL/GenBank/DDBJ databases">
        <title>The genome of Habropoda laboriosa.</title>
        <authorList>
            <person name="Pan H."/>
            <person name="Kapheim K."/>
        </authorList>
    </citation>
    <scope>NUCLEOTIDE SEQUENCE [LARGE SCALE GENOMIC DNA]</scope>
    <source>
        <strain evidence="1">0110345459</strain>
    </source>
</reference>
<protein>
    <submittedName>
        <fullName evidence="1">Uncharacterized protein</fullName>
    </submittedName>
</protein>